<keyword evidence="1" id="KW-0472">Membrane</keyword>
<organism evidence="2">
    <name type="scientific">viral metagenome</name>
    <dbReference type="NCBI Taxonomy" id="1070528"/>
    <lineage>
        <taxon>unclassified sequences</taxon>
        <taxon>metagenomes</taxon>
        <taxon>organismal metagenomes</taxon>
    </lineage>
</organism>
<feature type="transmembrane region" description="Helical" evidence="1">
    <location>
        <begin position="74"/>
        <end position="107"/>
    </location>
</feature>
<accession>A0A6C0BRA7</accession>
<reference evidence="2" key="1">
    <citation type="journal article" date="2020" name="Nature">
        <title>Giant virus diversity and host interactions through global metagenomics.</title>
        <authorList>
            <person name="Schulz F."/>
            <person name="Roux S."/>
            <person name="Paez-Espino D."/>
            <person name="Jungbluth S."/>
            <person name="Walsh D.A."/>
            <person name="Denef V.J."/>
            <person name="McMahon K.D."/>
            <person name="Konstantinidis K.T."/>
            <person name="Eloe-Fadrosh E.A."/>
            <person name="Kyrpides N.C."/>
            <person name="Woyke T."/>
        </authorList>
    </citation>
    <scope>NUCLEOTIDE SEQUENCE</scope>
    <source>
        <strain evidence="2">GVMAG-M-3300018416-26</strain>
    </source>
</reference>
<protein>
    <submittedName>
        <fullName evidence="2">Uncharacterized protein</fullName>
    </submittedName>
</protein>
<feature type="transmembrane region" description="Helical" evidence="1">
    <location>
        <begin position="47"/>
        <end position="68"/>
    </location>
</feature>
<dbReference type="EMBL" id="MN739216">
    <property type="protein sequence ID" value="QHS94099.1"/>
    <property type="molecule type" value="Genomic_DNA"/>
</dbReference>
<name>A0A6C0BRA7_9ZZZZ</name>
<proteinExistence type="predicted"/>
<dbReference type="AlphaFoldDB" id="A0A6C0BRA7"/>
<keyword evidence="1" id="KW-0812">Transmembrane</keyword>
<keyword evidence="1" id="KW-1133">Transmembrane helix</keyword>
<evidence type="ECO:0000313" key="2">
    <source>
        <dbReference type="EMBL" id="QHS94099.1"/>
    </source>
</evidence>
<evidence type="ECO:0000256" key="1">
    <source>
        <dbReference type="SAM" id="Phobius"/>
    </source>
</evidence>
<sequence length="118" mass="14181">MKTEKSKDVLFVPKNNYENIMYDKRKETKGYIRVVAKMSGLYYLYDILKNFVFFKALITFFVFFYKIINPVGVFLISILLFITFLILLLKHFFLMIFMLIIYIVIYGLDKQTPIRLMS</sequence>